<dbReference type="GO" id="GO:0000166">
    <property type="term" value="F:nucleotide binding"/>
    <property type="evidence" value="ECO:0007669"/>
    <property type="project" value="UniProtKB-KW"/>
</dbReference>
<dbReference type="STRING" id="257708.RGI145_04320"/>
<evidence type="ECO:0000313" key="13">
    <source>
        <dbReference type="Proteomes" id="UP000185494"/>
    </source>
</evidence>
<gene>
    <name evidence="12" type="ORF">RGI145_04320</name>
</gene>
<keyword evidence="5" id="KW-0288">FMN</keyword>
<comment type="similarity">
    <text evidence="2">Belongs to the nitronate monooxygenase family. NMO class I subfamily.</text>
</comment>
<name>A0A1L7ACD6_9PROT</name>
<evidence type="ECO:0000256" key="7">
    <source>
        <dbReference type="ARBA" id="ARBA00023002"/>
    </source>
</evidence>
<organism evidence="12 13">
    <name type="scientific">Roseomonas gilardii</name>
    <dbReference type="NCBI Taxonomy" id="257708"/>
    <lineage>
        <taxon>Bacteria</taxon>
        <taxon>Pseudomonadati</taxon>
        <taxon>Pseudomonadota</taxon>
        <taxon>Alphaproteobacteria</taxon>
        <taxon>Acetobacterales</taxon>
        <taxon>Roseomonadaceae</taxon>
        <taxon>Roseomonas</taxon>
    </lineage>
</organism>
<comment type="cofactor">
    <cofactor evidence="1">
        <name>FMN</name>
        <dbReference type="ChEBI" id="CHEBI:58210"/>
    </cofactor>
</comment>
<dbReference type="Proteomes" id="UP000185494">
    <property type="component" value="Chromosome 1"/>
</dbReference>
<dbReference type="SUPFAM" id="SSF51412">
    <property type="entry name" value="Inosine monophosphate dehydrogenase (IMPDH)"/>
    <property type="match status" value="1"/>
</dbReference>
<keyword evidence="7" id="KW-0560">Oxidoreductase</keyword>
<keyword evidence="4" id="KW-0285">Flavoprotein</keyword>
<dbReference type="GO" id="GO:0018580">
    <property type="term" value="F:nitronate monooxygenase activity"/>
    <property type="evidence" value="ECO:0007669"/>
    <property type="project" value="InterPro"/>
</dbReference>
<dbReference type="Gene3D" id="3.20.20.70">
    <property type="entry name" value="Aldolase class I"/>
    <property type="match status" value="1"/>
</dbReference>
<evidence type="ECO:0000256" key="8">
    <source>
        <dbReference type="ARBA" id="ARBA00023033"/>
    </source>
</evidence>
<dbReference type="RefSeq" id="WP_075797387.1">
    <property type="nucleotide sequence ID" value="NZ_CP015583.1"/>
</dbReference>
<accession>A0A1L7ACD6</accession>
<dbReference type="CDD" id="cd04730">
    <property type="entry name" value="NPD_like"/>
    <property type="match status" value="1"/>
</dbReference>
<evidence type="ECO:0000313" key="12">
    <source>
        <dbReference type="EMBL" id="APT56442.1"/>
    </source>
</evidence>
<dbReference type="PANTHER" id="PTHR42747:SF3">
    <property type="entry name" value="NITRONATE MONOOXYGENASE-RELATED"/>
    <property type="match status" value="1"/>
</dbReference>
<evidence type="ECO:0000256" key="1">
    <source>
        <dbReference type="ARBA" id="ARBA00001917"/>
    </source>
</evidence>
<evidence type="ECO:0000256" key="10">
    <source>
        <dbReference type="ARBA" id="ARBA00049401"/>
    </source>
</evidence>
<dbReference type="GO" id="GO:0009636">
    <property type="term" value="P:response to toxic substance"/>
    <property type="evidence" value="ECO:0007669"/>
    <property type="project" value="UniProtKB-KW"/>
</dbReference>
<protein>
    <recommendedName>
        <fullName evidence="11">Nitronate monooxygenase</fullName>
    </recommendedName>
    <alternativeName>
        <fullName evidence="9">Propionate 3-nitronate monooxygenase</fullName>
    </alternativeName>
</protein>
<comment type="catalytic activity">
    <reaction evidence="10">
        <text>3 propionate 3-nitronate + 3 O2 + H2O = 3 3-oxopropanoate + 2 nitrate + nitrite + H2O2 + 3 H(+)</text>
        <dbReference type="Rhea" id="RHEA:57332"/>
        <dbReference type="ChEBI" id="CHEBI:15377"/>
        <dbReference type="ChEBI" id="CHEBI:15378"/>
        <dbReference type="ChEBI" id="CHEBI:15379"/>
        <dbReference type="ChEBI" id="CHEBI:16240"/>
        <dbReference type="ChEBI" id="CHEBI:16301"/>
        <dbReference type="ChEBI" id="CHEBI:17632"/>
        <dbReference type="ChEBI" id="CHEBI:33190"/>
        <dbReference type="ChEBI" id="CHEBI:136067"/>
    </reaction>
</comment>
<evidence type="ECO:0000256" key="5">
    <source>
        <dbReference type="ARBA" id="ARBA00022643"/>
    </source>
</evidence>
<reference evidence="12 13" key="1">
    <citation type="submission" date="2016-05" db="EMBL/GenBank/DDBJ databases">
        <title>Complete Genome and Methylome Analysis of Psychrotrophic Bacterial Isolates from Antarctic Lake Untersee.</title>
        <authorList>
            <person name="Fomenkov A."/>
            <person name="Akimov V.N."/>
            <person name="Vasilyeva L.V."/>
            <person name="Andersen D."/>
            <person name="Vincze T."/>
            <person name="Roberts R.J."/>
        </authorList>
    </citation>
    <scope>NUCLEOTIDE SEQUENCE [LARGE SCALE GENOMIC DNA]</scope>
    <source>
        <strain evidence="12 13">U14-5</strain>
    </source>
</reference>
<dbReference type="eggNOG" id="COG2070">
    <property type="taxonomic scope" value="Bacteria"/>
</dbReference>
<dbReference type="AlphaFoldDB" id="A0A1L7ACD6"/>
<dbReference type="InterPro" id="IPR013785">
    <property type="entry name" value="Aldolase_TIM"/>
</dbReference>
<sequence length="348" mass="35636">MDNPLLARLGVRYPIIQAPMAGVSTPALAAAVSEAGGLGSIGVGAVAAPAAREMIRAIRDRTAAPFNVNLFCHRPAAQDLAREAAWLARLRPAFAGFGAEPPAALREIYASFLTDEAMLAMLLEERPPVASFHFGLPDADRLAALRDAGITLLATATSPREAAQAEAAGVHALVAQGIEAGGHRGVFDGLPDERIGTFALVRLLVRQSRLPVVAAGGIMDGAGVAAALRLGAAAAQLGTAFIACPESSASPGHRAALVDGRGTVVTAAISGRPARGLENRFTEEFGAGEDAPGYPFTYDAGKALHQAAMARGEEGYAAWWAGQGAPLARAMPAAALVDTLVREAGLEG</sequence>
<keyword evidence="3" id="KW-0216">Detoxification</keyword>
<evidence type="ECO:0000256" key="2">
    <source>
        <dbReference type="ARBA" id="ARBA00009881"/>
    </source>
</evidence>
<dbReference type="KEGG" id="rgi:RGI145_04320"/>
<dbReference type="PANTHER" id="PTHR42747">
    <property type="entry name" value="NITRONATE MONOOXYGENASE-RELATED"/>
    <property type="match status" value="1"/>
</dbReference>
<dbReference type="FunFam" id="3.20.20.70:FF:000154">
    <property type="entry name" value="Probable nitronate monooxygenase"/>
    <property type="match status" value="1"/>
</dbReference>
<evidence type="ECO:0000256" key="3">
    <source>
        <dbReference type="ARBA" id="ARBA00022575"/>
    </source>
</evidence>
<keyword evidence="8" id="KW-0503">Monooxygenase</keyword>
<dbReference type="InterPro" id="IPR004136">
    <property type="entry name" value="NMO"/>
</dbReference>
<dbReference type="EMBL" id="CP015583">
    <property type="protein sequence ID" value="APT56442.1"/>
    <property type="molecule type" value="Genomic_DNA"/>
</dbReference>
<proteinExistence type="inferred from homology"/>
<dbReference type="GO" id="GO:0051213">
    <property type="term" value="F:dioxygenase activity"/>
    <property type="evidence" value="ECO:0007669"/>
    <property type="project" value="UniProtKB-KW"/>
</dbReference>
<evidence type="ECO:0000256" key="9">
    <source>
        <dbReference type="ARBA" id="ARBA00031155"/>
    </source>
</evidence>
<keyword evidence="6" id="KW-0547">Nucleotide-binding</keyword>
<keyword evidence="12" id="KW-0223">Dioxygenase</keyword>
<evidence type="ECO:0000256" key="6">
    <source>
        <dbReference type="ARBA" id="ARBA00022741"/>
    </source>
</evidence>
<evidence type="ECO:0000256" key="4">
    <source>
        <dbReference type="ARBA" id="ARBA00022630"/>
    </source>
</evidence>
<evidence type="ECO:0000256" key="11">
    <source>
        <dbReference type="ARBA" id="ARBA00067136"/>
    </source>
</evidence>
<dbReference type="Pfam" id="PF03060">
    <property type="entry name" value="NMO"/>
    <property type="match status" value="1"/>
</dbReference>